<reference evidence="1" key="1">
    <citation type="journal article" date="2019" name="bioRxiv">
        <title>The Genome of the Zebra Mussel, Dreissena polymorpha: A Resource for Invasive Species Research.</title>
        <authorList>
            <person name="McCartney M.A."/>
            <person name="Auch B."/>
            <person name="Kono T."/>
            <person name="Mallez S."/>
            <person name="Zhang Y."/>
            <person name="Obille A."/>
            <person name="Becker A."/>
            <person name="Abrahante J.E."/>
            <person name="Garbe J."/>
            <person name="Badalamenti J.P."/>
            <person name="Herman A."/>
            <person name="Mangelson H."/>
            <person name="Liachko I."/>
            <person name="Sullivan S."/>
            <person name="Sone E.D."/>
            <person name="Koren S."/>
            <person name="Silverstein K.A.T."/>
            <person name="Beckman K.B."/>
            <person name="Gohl D.M."/>
        </authorList>
    </citation>
    <scope>NUCLEOTIDE SEQUENCE</scope>
    <source>
        <strain evidence="1">Duluth1</strain>
        <tissue evidence="1">Whole animal</tissue>
    </source>
</reference>
<accession>A0A9D4C164</accession>
<dbReference type="AlphaFoldDB" id="A0A9D4C164"/>
<reference evidence="1" key="2">
    <citation type="submission" date="2020-11" db="EMBL/GenBank/DDBJ databases">
        <authorList>
            <person name="McCartney M.A."/>
            <person name="Auch B."/>
            <person name="Kono T."/>
            <person name="Mallez S."/>
            <person name="Becker A."/>
            <person name="Gohl D.M."/>
            <person name="Silverstein K.A.T."/>
            <person name="Koren S."/>
            <person name="Bechman K.B."/>
            <person name="Herman A."/>
            <person name="Abrahante J.E."/>
            <person name="Garbe J."/>
        </authorList>
    </citation>
    <scope>NUCLEOTIDE SEQUENCE</scope>
    <source>
        <strain evidence="1">Duluth1</strain>
        <tissue evidence="1">Whole animal</tissue>
    </source>
</reference>
<sequence>MPNVIAVDMKNGNAGICDNVQQLEHSATDVANLDIMPGSASPNVSQEEPRHNSKQKGICPELVNTMKGKL</sequence>
<evidence type="ECO:0000313" key="1">
    <source>
        <dbReference type="EMBL" id="KAH3715237.1"/>
    </source>
</evidence>
<comment type="caution">
    <text evidence="1">The sequence shown here is derived from an EMBL/GenBank/DDBJ whole genome shotgun (WGS) entry which is preliminary data.</text>
</comment>
<name>A0A9D4C164_DREPO</name>
<evidence type="ECO:0000313" key="2">
    <source>
        <dbReference type="Proteomes" id="UP000828390"/>
    </source>
</evidence>
<protein>
    <submittedName>
        <fullName evidence="1">Uncharacterized protein</fullName>
    </submittedName>
</protein>
<gene>
    <name evidence="1" type="ORF">DPMN_057943</name>
</gene>
<proteinExistence type="predicted"/>
<keyword evidence="2" id="KW-1185">Reference proteome</keyword>
<dbReference type="Proteomes" id="UP000828390">
    <property type="component" value="Unassembled WGS sequence"/>
</dbReference>
<organism evidence="1 2">
    <name type="scientific">Dreissena polymorpha</name>
    <name type="common">Zebra mussel</name>
    <name type="synonym">Mytilus polymorpha</name>
    <dbReference type="NCBI Taxonomy" id="45954"/>
    <lineage>
        <taxon>Eukaryota</taxon>
        <taxon>Metazoa</taxon>
        <taxon>Spiralia</taxon>
        <taxon>Lophotrochozoa</taxon>
        <taxon>Mollusca</taxon>
        <taxon>Bivalvia</taxon>
        <taxon>Autobranchia</taxon>
        <taxon>Heteroconchia</taxon>
        <taxon>Euheterodonta</taxon>
        <taxon>Imparidentia</taxon>
        <taxon>Neoheterodontei</taxon>
        <taxon>Myida</taxon>
        <taxon>Dreissenoidea</taxon>
        <taxon>Dreissenidae</taxon>
        <taxon>Dreissena</taxon>
    </lineage>
</organism>
<dbReference type="EMBL" id="JAIWYP010000013">
    <property type="protein sequence ID" value="KAH3715237.1"/>
    <property type="molecule type" value="Genomic_DNA"/>
</dbReference>